<feature type="compositionally biased region" description="Basic and acidic residues" evidence="2">
    <location>
        <begin position="348"/>
        <end position="357"/>
    </location>
</feature>
<comment type="caution">
    <text evidence="7">The sequence shown here is derived from an EMBL/GenBank/DDBJ whole genome shotgun (WGS) entry which is preliminary data.</text>
</comment>
<dbReference type="AlphaFoldDB" id="A0A931DAN5"/>
<dbReference type="Pfam" id="PF01796">
    <property type="entry name" value="OB_ChsH2_C"/>
    <property type="match status" value="1"/>
</dbReference>
<dbReference type="SUPFAM" id="SSF50249">
    <property type="entry name" value="Nucleic acid-binding proteins"/>
    <property type="match status" value="1"/>
</dbReference>
<dbReference type="SUPFAM" id="SSF54637">
    <property type="entry name" value="Thioesterase/thiol ester dehydrase-isomerase"/>
    <property type="match status" value="2"/>
</dbReference>
<dbReference type="RefSeq" id="WP_307828800.1">
    <property type="nucleotide sequence ID" value="NZ_BAABES010000024.1"/>
</dbReference>
<feature type="domain" description="FAS1-like dehydratase" evidence="6">
    <location>
        <begin position="55"/>
        <end position="179"/>
    </location>
</feature>
<evidence type="ECO:0000256" key="1">
    <source>
        <dbReference type="ARBA" id="ARBA00005254"/>
    </source>
</evidence>
<dbReference type="PANTHER" id="PTHR34075:SF5">
    <property type="entry name" value="BLR3430 PROTEIN"/>
    <property type="match status" value="1"/>
</dbReference>
<protein>
    <submittedName>
        <fullName evidence="7">OB-fold protein/acyl dehydratase</fullName>
    </submittedName>
</protein>
<evidence type="ECO:0000259" key="5">
    <source>
        <dbReference type="Pfam" id="PF12172"/>
    </source>
</evidence>
<dbReference type="PANTHER" id="PTHR34075">
    <property type="entry name" value="BLR3430 PROTEIN"/>
    <property type="match status" value="1"/>
</dbReference>
<proteinExistence type="inferred from homology"/>
<dbReference type="InterPro" id="IPR022002">
    <property type="entry name" value="ChsH2_Znr"/>
</dbReference>
<dbReference type="Gene3D" id="6.10.30.10">
    <property type="match status" value="1"/>
</dbReference>
<feature type="domain" description="ChsH2 C-terminal OB-fold" evidence="4">
    <location>
        <begin position="266"/>
        <end position="328"/>
    </location>
</feature>
<dbReference type="InterPro" id="IPR012340">
    <property type="entry name" value="NA-bd_OB-fold"/>
</dbReference>
<accession>A0A931DAN5</accession>
<feature type="compositionally biased region" description="Low complexity" evidence="2">
    <location>
        <begin position="1"/>
        <end position="18"/>
    </location>
</feature>
<feature type="region of interest" description="Disordered" evidence="2">
    <location>
        <begin position="1"/>
        <end position="32"/>
    </location>
</feature>
<dbReference type="InterPro" id="IPR052513">
    <property type="entry name" value="Thioester_dehydratase-like"/>
</dbReference>
<dbReference type="InterPro" id="IPR039569">
    <property type="entry name" value="FAS1-like_DH_region"/>
</dbReference>
<dbReference type="Pfam" id="PF12172">
    <property type="entry name" value="zf-ChsH2"/>
    <property type="match status" value="1"/>
</dbReference>
<dbReference type="InterPro" id="IPR029069">
    <property type="entry name" value="HotDog_dom_sf"/>
</dbReference>
<dbReference type="Proteomes" id="UP000614047">
    <property type="component" value="Unassembled WGS sequence"/>
</dbReference>
<keyword evidence="8" id="KW-1185">Reference proteome</keyword>
<gene>
    <name evidence="7" type="ORF">IW256_001697</name>
</gene>
<feature type="region of interest" description="Disordered" evidence="2">
    <location>
        <begin position="345"/>
        <end position="372"/>
    </location>
</feature>
<dbReference type="InterPro" id="IPR002878">
    <property type="entry name" value="ChsH2_C"/>
</dbReference>
<dbReference type="Pfam" id="PF01575">
    <property type="entry name" value="MaoC_dehydratas"/>
    <property type="match status" value="1"/>
</dbReference>
<feature type="region of interest" description="Disordered" evidence="2">
    <location>
        <begin position="191"/>
        <end position="210"/>
    </location>
</feature>
<evidence type="ECO:0000256" key="2">
    <source>
        <dbReference type="SAM" id="MobiDB-lite"/>
    </source>
</evidence>
<sequence length="500" mass="52562">MTAAAGESAAGRDAAAGAPESTGAESTGAEGVHDRLTALAARLAEAGERPAPPCADPVNEPMIRNWTQALGDPDPAWHEGGLAPPAMIQVWSMPGLGTAKGGSAADEVLRLLDESGYRGVVATNCEQTYDRYLRHGERLRSTLRFDGIAGPKRTAMGEGYFVTWYQTWYDERDERVAEMLFRVLKFRPRERPGGAGKPGGGGKGAGGKGAGGAYPLRPAVGPDTAFFWDGVKDGELRIQRCADCGALRHPPGPVCPECHSLSREHVVASGRGEVHSYVVHHHPPVPGRTPPYVVAVVELEEGVRIVGNVNGVPPDEVKIGMPVEVAFERMDDELVLPQWVPAGAARQGGDEAAERKAGQGSGHGSGHGAAGEEPVLEIPLTPTFVIATALATRDFTPVHHDTALARAQGTKDIFVNILTTMGLVQRTALATVPGAELERVEVRLGAPAYAGDTLRLFAERAGNGTVRVRGTVSLGDHVTATVRLRRGGGHGGGHGTEAAR</sequence>
<evidence type="ECO:0000259" key="4">
    <source>
        <dbReference type="Pfam" id="PF01796"/>
    </source>
</evidence>
<evidence type="ECO:0000313" key="8">
    <source>
        <dbReference type="Proteomes" id="UP000614047"/>
    </source>
</evidence>
<organism evidence="7 8">
    <name type="scientific">Actinomadura viridis</name>
    <dbReference type="NCBI Taxonomy" id="58110"/>
    <lineage>
        <taxon>Bacteria</taxon>
        <taxon>Bacillati</taxon>
        <taxon>Actinomycetota</taxon>
        <taxon>Actinomycetes</taxon>
        <taxon>Streptosporangiales</taxon>
        <taxon>Thermomonosporaceae</taxon>
        <taxon>Actinomadura</taxon>
    </lineage>
</organism>
<reference evidence="7" key="1">
    <citation type="submission" date="2020-11" db="EMBL/GenBank/DDBJ databases">
        <title>Sequencing the genomes of 1000 actinobacteria strains.</title>
        <authorList>
            <person name="Klenk H.-P."/>
        </authorList>
    </citation>
    <scope>NUCLEOTIDE SEQUENCE</scope>
    <source>
        <strain evidence="7">DSM 43175</strain>
    </source>
</reference>
<dbReference type="Pfam" id="PF13452">
    <property type="entry name" value="FAS1_DH_region"/>
    <property type="match status" value="1"/>
</dbReference>
<evidence type="ECO:0000259" key="6">
    <source>
        <dbReference type="Pfam" id="PF13452"/>
    </source>
</evidence>
<evidence type="ECO:0000259" key="3">
    <source>
        <dbReference type="Pfam" id="PF01575"/>
    </source>
</evidence>
<feature type="compositionally biased region" description="Gly residues" evidence="2">
    <location>
        <begin position="359"/>
        <end position="369"/>
    </location>
</feature>
<feature type="domain" description="MaoC-like" evidence="3">
    <location>
        <begin position="376"/>
        <end position="478"/>
    </location>
</feature>
<evidence type="ECO:0000313" key="7">
    <source>
        <dbReference type="EMBL" id="MBG6087584.1"/>
    </source>
</evidence>
<comment type="similarity">
    <text evidence="1">Belongs to the enoyl-CoA hydratase/isomerase family.</text>
</comment>
<feature type="compositionally biased region" description="Gly residues" evidence="2">
    <location>
        <begin position="193"/>
        <end position="210"/>
    </location>
</feature>
<feature type="domain" description="ChsH2 rubredoxin-like zinc ribbon" evidence="5">
    <location>
        <begin position="228"/>
        <end position="260"/>
    </location>
</feature>
<dbReference type="InterPro" id="IPR002539">
    <property type="entry name" value="MaoC-like_dom"/>
</dbReference>
<name>A0A931DAN5_9ACTN</name>
<dbReference type="Gene3D" id="3.10.129.10">
    <property type="entry name" value="Hotdog Thioesterase"/>
    <property type="match status" value="2"/>
</dbReference>
<dbReference type="EMBL" id="JADOUA010000001">
    <property type="protein sequence ID" value="MBG6087584.1"/>
    <property type="molecule type" value="Genomic_DNA"/>
</dbReference>